<reference evidence="2 3" key="1">
    <citation type="submission" date="2017-06" db="EMBL/GenBank/DDBJ databases">
        <title>Comparative genomic analysis of Ambrosia Fusariam Clade fungi.</title>
        <authorList>
            <person name="Stajich J.E."/>
            <person name="Carrillo J."/>
            <person name="Kijimoto T."/>
            <person name="Eskalen A."/>
            <person name="O'Donnell K."/>
            <person name="Kasson M."/>
        </authorList>
    </citation>
    <scope>NUCLEOTIDE SEQUENCE [LARGE SCALE GENOMIC DNA]</scope>
    <source>
        <strain evidence="2 3">NRRL62584</strain>
    </source>
</reference>
<dbReference type="AlphaFoldDB" id="A0A428QIM1"/>
<proteinExistence type="predicted"/>
<evidence type="ECO:0000256" key="1">
    <source>
        <dbReference type="SAM" id="MobiDB-lite"/>
    </source>
</evidence>
<feature type="region of interest" description="Disordered" evidence="1">
    <location>
        <begin position="1"/>
        <end position="25"/>
    </location>
</feature>
<organism evidence="2 3">
    <name type="scientific">Fusarium duplospermum</name>
    <dbReference type="NCBI Taxonomy" id="1325734"/>
    <lineage>
        <taxon>Eukaryota</taxon>
        <taxon>Fungi</taxon>
        <taxon>Dikarya</taxon>
        <taxon>Ascomycota</taxon>
        <taxon>Pezizomycotina</taxon>
        <taxon>Sordariomycetes</taxon>
        <taxon>Hypocreomycetidae</taxon>
        <taxon>Hypocreales</taxon>
        <taxon>Nectriaceae</taxon>
        <taxon>Fusarium</taxon>
        <taxon>Fusarium solani species complex</taxon>
    </lineage>
</organism>
<protein>
    <submittedName>
        <fullName evidence="2">Uncharacterized protein</fullName>
    </submittedName>
</protein>
<comment type="caution">
    <text evidence="2">The sequence shown here is derived from an EMBL/GenBank/DDBJ whole genome shotgun (WGS) entry which is preliminary data.</text>
</comment>
<evidence type="ECO:0000313" key="2">
    <source>
        <dbReference type="EMBL" id="RSL64968.1"/>
    </source>
</evidence>
<evidence type="ECO:0000313" key="3">
    <source>
        <dbReference type="Proteomes" id="UP000288168"/>
    </source>
</evidence>
<accession>A0A428QIM1</accession>
<dbReference type="EMBL" id="NKCI01000031">
    <property type="protein sequence ID" value="RSL64968.1"/>
    <property type="molecule type" value="Genomic_DNA"/>
</dbReference>
<gene>
    <name evidence="2" type="ORF">CEP54_004481</name>
</gene>
<dbReference type="OrthoDB" id="5105855at2759"/>
<dbReference type="STRING" id="1325734.A0A428QIM1"/>
<sequence>MDLTLDPLVDSNDTPLDLDEFDTPANAPRRSAAIDLESGLEVALEASGNGGSGGGGSGNFVYVDVSDDDNGDVGSLFNNYDDDQDSHTAIANSESLFVVDSDSELEPAMELAVDASGNGGGGGRSSNVVCAAMSDDSDESVNSWTREDAINGLKVEFWMYHPDRILGETAHHHEDISVGSDHPHYDLYLQILGLIQQYFAEINSGGEARMVVRIKDRVKDAFDAFRAGGYSVDGRHWAEILPDRAELMLTRFAVSYDSIDRSIARMLGAMGRIRMLYIEG</sequence>
<name>A0A428QIM1_9HYPO</name>
<dbReference type="Proteomes" id="UP000288168">
    <property type="component" value="Unassembled WGS sequence"/>
</dbReference>
<keyword evidence="3" id="KW-1185">Reference proteome</keyword>